<evidence type="ECO:0000313" key="5">
    <source>
        <dbReference type="EMBL" id="EAH8156862.1"/>
    </source>
</evidence>
<dbReference type="EMBL" id="AABKAB010000004">
    <property type="protein sequence ID" value="EAH8156862.1"/>
    <property type="molecule type" value="Genomic_DNA"/>
</dbReference>
<dbReference type="Proteomes" id="UP000382436">
    <property type="component" value="Unassembled WGS sequence"/>
</dbReference>
<evidence type="ECO:0000256" key="1">
    <source>
        <dbReference type="ARBA" id="ARBA00011028"/>
    </source>
</evidence>
<accession>A0A644SC56</accession>
<dbReference type="RefSeq" id="WP_072230344.1">
    <property type="nucleotide sequence ID" value="NZ_FAZI01000022.1"/>
</dbReference>
<organism evidence="6 7">
    <name type="scientific">Campylobacter coli</name>
    <dbReference type="NCBI Taxonomy" id="195"/>
    <lineage>
        <taxon>Bacteria</taxon>
        <taxon>Pseudomonadati</taxon>
        <taxon>Campylobacterota</taxon>
        <taxon>Epsilonproteobacteria</taxon>
        <taxon>Campylobacterales</taxon>
        <taxon>Campylobacteraceae</taxon>
        <taxon>Campylobacter</taxon>
    </lineage>
</organism>
<dbReference type="InterPro" id="IPR006128">
    <property type="entry name" value="Lipoprotein_PsaA-like"/>
</dbReference>
<gene>
    <name evidence="6" type="ORF">BZ274_04935</name>
    <name evidence="5" type="ORF">ES716_02785</name>
</gene>
<dbReference type="SUPFAM" id="SSF53807">
    <property type="entry name" value="Helical backbone' metal receptor"/>
    <property type="match status" value="1"/>
</dbReference>
<proteinExistence type="inferred from homology"/>
<dbReference type="GO" id="GO:0030001">
    <property type="term" value="P:metal ion transport"/>
    <property type="evidence" value="ECO:0007669"/>
    <property type="project" value="InterPro"/>
</dbReference>
<dbReference type="PANTHER" id="PTHR42953:SF3">
    <property type="entry name" value="HIGH-AFFINITY ZINC UPTAKE SYSTEM PROTEIN ZNUA"/>
    <property type="match status" value="1"/>
</dbReference>
<dbReference type="Pfam" id="PF01297">
    <property type="entry name" value="ZnuA"/>
    <property type="match status" value="1"/>
</dbReference>
<dbReference type="Gene3D" id="3.40.50.1980">
    <property type="entry name" value="Nitrogenase molybdenum iron protein domain"/>
    <property type="match status" value="2"/>
</dbReference>
<evidence type="ECO:0000256" key="2">
    <source>
        <dbReference type="ARBA" id="ARBA00022448"/>
    </source>
</evidence>
<comment type="caution">
    <text evidence="6">The sequence shown here is derived from an EMBL/GenBank/DDBJ whole genome shotgun (WGS) entry which is preliminary data.</text>
</comment>
<dbReference type="Proteomes" id="UP000576616">
    <property type="component" value="Unassembled WGS sequence"/>
</dbReference>
<sequence length="284" mass="33225">MKKILLFFIFLGLFKSFLYAKTLQPNENSNLPLISVSIAPQAFFVKKIAGDTLNINILSTNIHKPKSKSNSMKKLEKSELYFTIGLDFEKNLTDRLKQKFPKIEIIDMQENISLAKASSSDSEEILDPFTWLDPILVQNIALNTYNALVQKYPQNKSLYKHNLDKFLTELDVLNLQISSKLQKVKNKEFMTYHPAWSYFSKRYNLVQNYEAALEKKLKNEDLKNLGKLIKEKNIKVVFVQTRFPEKTAKTLEKEYNVKIYKIDYLSYDWENELLKTANAFHENL</sequence>
<dbReference type="GO" id="GO:0007155">
    <property type="term" value="P:cell adhesion"/>
    <property type="evidence" value="ECO:0007669"/>
    <property type="project" value="InterPro"/>
</dbReference>
<keyword evidence="2 4" id="KW-0813">Transport</keyword>
<reference evidence="6 7" key="1">
    <citation type="submission" date="2018-05" db="EMBL/GenBank/DDBJ databases">
        <authorList>
            <consortium name="PulseNet: The National Subtyping Network for Foodborne Disease Surveillance"/>
            <person name="Tarr C.L."/>
            <person name="Trees E."/>
            <person name="Katz L.S."/>
            <person name="Carleton-Romer H.A."/>
            <person name="Stroika S."/>
            <person name="Kucerova Z."/>
            <person name="Roache K.F."/>
            <person name="Sabol A.L."/>
            <person name="Besser J."/>
            <person name="Gerner-Smidt P."/>
        </authorList>
    </citation>
    <scope>NUCLEOTIDE SEQUENCE [LARGE SCALE GENOMIC DNA]</scope>
    <source>
        <strain evidence="6 7">PNUSAC001435</strain>
        <strain evidence="5 8">PNUSAC007828</strain>
    </source>
</reference>
<dbReference type="InterPro" id="IPR006127">
    <property type="entry name" value="ZnuA-like"/>
</dbReference>
<dbReference type="PRINTS" id="PR00690">
    <property type="entry name" value="ADHESNFAMILY"/>
</dbReference>
<evidence type="ECO:0000256" key="3">
    <source>
        <dbReference type="ARBA" id="ARBA00022729"/>
    </source>
</evidence>
<keyword evidence="3" id="KW-0732">Signal</keyword>
<evidence type="ECO:0000256" key="4">
    <source>
        <dbReference type="RuleBase" id="RU003512"/>
    </source>
</evidence>
<name>A0A644SC56_CAMCO</name>
<evidence type="ECO:0000313" key="8">
    <source>
        <dbReference type="Proteomes" id="UP000576616"/>
    </source>
</evidence>
<dbReference type="PANTHER" id="PTHR42953">
    <property type="entry name" value="HIGH-AFFINITY ZINC UPTAKE SYSTEM PROTEIN ZNUA-RELATED"/>
    <property type="match status" value="1"/>
</dbReference>
<dbReference type="EMBL" id="AACBVJ010000008">
    <property type="protein sequence ID" value="EAJ9197525.1"/>
    <property type="molecule type" value="Genomic_DNA"/>
</dbReference>
<evidence type="ECO:0000313" key="6">
    <source>
        <dbReference type="EMBL" id="EAJ9197525.1"/>
    </source>
</evidence>
<dbReference type="GO" id="GO:0046872">
    <property type="term" value="F:metal ion binding"/>
    <property type="evidence" value="ECO:0007669"/>
    <property type="project" value="InterPro"/>
</dbReference>
<dbReference type="AlphaFoldDB" id="A0A644SC56"/>
<comment type="similarity">
    <text evidence="1 4">Belongs to the bacterial solute-binding protein 9 family.</text>
</comment>
<protein>
    <submittedName>
        <fullName evidence="6">ABC transporter substrate-binding protein</fullName>
    </submittedName>
</protein>
<evidence type="ECO:0000313" key="7">
    <source>
        <dbReference type="Proteomes" id="UP000382436"/>
    </source>
</evidence>
<dbReference type="InterPro" id="IPR050492">
    <property type="entry name" value="Bact_metal-bind_prot9"/>
</dbReference>